<dbReference type="Pfam" id="PF06032">
    <property type="entry name" value="S-Me-THD_N"/>
    <property type="match status" value="1"/>
</dbReference>
<comment type="caution">
    <text evidence="3">The sequence shown here is derived from an EMBL/GenBank/DDBJ whole genome shotgun (WGS) entry which is preliminary data.</text>
</comment>
<dbReference type="InterPro" id="IPR010318">
    <property type="entry name" value="S-Me-THD_N"/>
</dbReference>
<feature type="domain" description="S-Me-THD N-terminal" evidence="1">
    <location>
        <begin position="7"/>
        <end position="163"/>
    </location>
</feature>
<protein>
    <recommendedName>
        <fullName evidence="5">DUF917 domain-containing protein</fullName>
    </recommendedName>
</protein>
<name>A0A2A5WCA7_9GAMM</name>
<evidence type="ECO:0000259" key="1">
    <source>
        <dbReference type="Pfam" id="PF06032"/>
    </source>
</evidence>
<proteinExistence type="predicted"/>
<sequence>MKKIGAEDIKDLCTGAAFLATGGGGDPYVCQLLAERLLKKFGPATLLAPNEVPDEFYVVSIGMVGAPSVTLEQLPTEEESIAALNKYEEITGKKIDAVIPFEVGGGNSTIPLFVAAMRGIPCIDGDGMGRALPEAQMMTFPIYGVHPTPAVVTDFYGNHVLLDCKDAETFEKEIRAQAVKMGGMVSSAEHGMSGDLVRRSAVPGTLSFATRLGNLLRSHGGLIDAIQPHLFELFAKSDYGHIKHLFTGKVLDSERKVIGGYDVGSATLQSFDDPGIKMSLLIKNEYLIAKIGKQVVASVPDLICIVEQETSRPLNAERMRYGQRVSVFGIGCTHHYRTPEALKVTEPRAFGFNLDYVPIEDL</sequence>
<dbReference type="EMBL" id="NTJZ01000005">
    <property type="protein sequence ID" value="PDH33991.1"/>
    <property type="molecule type" value="Genomic_DNA"/>
</dbReference>
<dbReference type="InterPro" id="IPR024071">
    <property type="entry name" value="S-Me-THD_C_sf"/>
</dbReference>
<evidence type="ECO:0000313" key="4">
    <source>
        <dbReference type="Proteomes" id="UP000219329"/>
    </source>
</evidence>
<organism evidence="3 4">
    <name type="scientific">OM182 bacterium MED-G28</name>
    <dbReference type="NCBI Taxonomy" id="1986256"/>
    <lineage>
        <taxon>Bacteria</taxon>
        <taxon>Pseudomonadati</taxon>
        <taxon>Pseudomonadota</taxon>
        <taxon>Gammaproteobacteria</taxon>
        <taxon>OMG group</taxon>
        <taxon>OM182 clade</taxon>
    </lineage>
</organism>
<dbReference type="SUPFAM" id="SSF160991">
    <property type="entry name" value="CV3147-like"/>
    <property type="match status" value="1"/>
</dbReference>
<feature type="domain" description="S-Me-THD-like C-terminal" evidence="2">
    <location>
        <begin position="166"/>
        <end position="359"/>
    </location>
</feature>
<evidence type="ECO:0008006" key="5">
    <source>
        <dbReference type="Google" id="ProtNLM"/>
    </source>
</evidence>
<dbReference type="InterPro" id="IPR048350">
    <property type="entry name" value="S-Me-THD-like_C"/>
</dbReference>
<dbReference type="Gene3D" id="2.40.390.10">
    <property type="entry name" value="CV3147-like"/>
    <property type="match status" value="1"/>
</dbReference>
<dbReference type="Pfam" id="PF20906">
    <property type="entry name" value="S-Me-THD_C"/>
    <property type="match status" value="1"/>
</dbReference>
<accession>A0A2A5WCA7</accession>
<evidence type="ECO:0000259" key="2">
    <source>
        <dbReference type="Pfam" id="PF20906"/>
    </source>
</evidence>
<dbReference type="AlphaFoldDB" id="A0A2A5WCA7"/>
<reference evidence="3 4" key="1">
    <citation type="submission" date="2017-08" db="EMBL/GenBank/DDBJ databases">
        <title>Fine stratification of microbial communities through a metagenomic profile of the photic zone.</title>
        <authorList>
            <person name="Haro-Moreno J.M."/>
            <person name="Lopez-Perez M."/>
            <person name="De La Torre J."/>
            <person name="Picazo A."/>
            <person name="Camacho A."/>
            <person name="Rodriguez-Valera F."/>
        </authorList>
    </citation>
    <scope>NUCLEOTIDE SEQUENCE [LARGE SCALE GENOMIC DNA]</scope>
    <source>
        <strain evidence="3">MED-G28</strain>
    </source>
</reference>
<dbReference type="Proteomes" id="UP000219329">
    <property type="component" value="Unassembled WGS sequence"/>
</dbReference>
<dbReference type="Gene3D" id="3.40.1610.10">
    <property type="entry name" value="CV3147-like domain"/>
    <property type="match status" value="1"/>
</dbReference>
<gene>
    <name evidence="3" type="ORF">CNF02_06440</name>
</gene>
<evidence type="ECO:0000313" key="3">
    <source>
        <dbReference type="EMBL" id="PDH33991.1"/>
    </source>
</evidence>
<dbReference type="InterPro" id="IPR027479">
    <property type="entry name" value="S-Me-THD_N_sf"/>
</dbReference>